<proteinExistence type="predicted"/>
<keyword evidence="1" id="KW-0812">Transmembrane</keyword>
<keyword evidence="3" id="KW-1185">Reference proteome</keyword>
<dbReference type="KEGG" id="cate:C2869_00175"/>
<feature type="transmembrane region" description="Helical" evidence="1">
    <location>
        <begin position="125"/>
        <end position="151"/>
    </location>
</feature>
<reference evidence="2 3" key="1">
    <citation type="submission" date="2018-01" db="EMBL/GenBank/DDBJ databases">
        <title>Genome sequence of a Cantenovulum-like bacteria.</title>
        <authorList>
            <person name="Tan W.R."/>
            <person name="Lau N.-S."/>
            <person name="Go F."/>
            <person name="Amirul A.-A.A."/>
        </authorList>
    </citation>
    <scope>NUCLEOTIDE SEQUENCE [LARGE SCALE GENOMIC DNA]</scope>
    <source>
        <strain evidence="2 3">CCB-QB4</strain>
    </source>
</reference>
<evidence type="ECO:0000256" key="1">
    <source>
        <dbReference type="SAM" id="Phobius"/>
    </source>
</evidence>
<evidence type="ECO:0000313" key="2">
    <source>
        <dbReference type="EMBL" id="AWB64951.1"/>
    </source>
</evidence>
<accession>A0A2S0VL72</accession>
<name>A0A2S0VL72_9ALTE</name>
<dbReference type="OrthoDB" id="6026237at2"/>
<feature type="transmembrane region" description="Helical" evidence="1">
    <location>
        <begin position="57"/>
        <end position="78"/>
    </location>
</feature>
<dbReference type="EMBL" id="CP026604">
    <property type="protein sequence ID" value="AWB64951.1"/>
    <property type="molecule type" value="Genomic_DNA"/>
</dbReference>
<keyword evidence="1" id="KW-1133">Transmembrane helix</keyword>
<feature type="transmembrane region" description="Helical" evidence="1">
    <location>
        <begin position="25"/>
        <end position="45"/>
    </location>
</feature>
<gene>
    <name evidence="2" type="ORF">C2869_00175</name>
</gene>
<dbReference type="RefSeq" id="WP_108601030.1">
    <property type="nucleotide sequence ID" value="NZ_CP026604.1"/>
</dbReference>
<keyword evidence="1" id="KW-0472">Membrane</keyword>
<evidence type="ECO:0000313" key="3">
    <source>
        <dbReference type="Proteomes" id="UP000244441"/>
    </source>
</evidence>
<organism evidence="2 3">
    <name type="scientific">Saccharobesus litoralis</name>
    <dbReference type="NCBI Taxonomy" id="2172099"/>
    <lineage>
        <taxon>Bacteria</taxon>
        <taxon>Pseudomonadati</taxon>
        <taxon>Pseudomonadota</taxon>
        <taxon>Gammaproteobacteria</taxon>
        <taxon>Alteromonadales</taxon>
        <taxon>Alteromonadaceae</taxon>
        <taxon>Saccharobesus</taxon>
    </lineage>
</organism>
<dbReference type="AlphaFoldDB" id="A0A2S0VL72"/>
<protein>
    <submittedName>
        <fullName evidence="2">Uncharacterized protein</fullName>
    </submittedName>
</protein>
<dbReference type="Proteomes" id="UP000244441">
    <property type="component" value="Chromosome"/>
</dbReference>
<sequence length="152" mass="16492">MSDAYTPPQSELITENNNSFKLYKVVSIAVATFFGSSIAGGYLMSQNFRRLGRDTEAQYSLYGGIALTLLLFVISFLLPDNVSGSTLTTIIPTIIMQQIAKHRLQNDLDTHIAANGELESGWKAFGISLLFLAIIALITFGIAITAASLGWI</sequence>